<dbReference type="OrthoDB" id="8948707at2759"/>
<dbReference type="AlphaFoldDB" id="A0A9Q0IEY2"/>
<sequence length="269" mass="29298">MRTSNTALRLHSKQTGIPPVAPSAQMEITFKCGPKNEPNRSAELCVLKEFTKVAYVVSLLSRRAREWGTAMWDTDSPCCVSFKEFSDEIRRVSDRSLCGREAARELLRLQQEFHRISNINLKNHFYAELDRHTPRLQSLFRKKAARTGKVSEALSQIFTTYDLQSLRPGAGGRSVLRALGSGRSPGKGLLGPAWLFPVRSSLAVFFPQGRGSGSRAEESSGPPGPSADPAESPGPGHRSAPAPLHPPAAEGTGFWIGTAPPSGRAFRCC</sequence>
<gene>
    <name evidence="2" type="ORF">NHX12_002668</name>
</gene>
<name>A0A9Q0IEY2_9TELE</name>
<organism evidence="2 3">
    <name type="scientific">Muraenolepis orangiensis</name>
    <name type="common">Patagonian moray cod</name>
    <dbReference type="NCBI Taxonomy" id="630683"/>
    <lineage>
        <taxon>Eukaryota</taxon>
        <taxon>Metazoa</taxon>
        <taxon>Chordata</taxon>
        <taxon>Craniata</taxon>
        <taxon>Vertebrata</taxon>
        <taxon>Euteleostomi</taxon>
        <taxon>Actinopterygii</taxon>
        <taxon>Neopterygii</taxon>
        <taxon>Teleostei</taxon>
        <taxon>Neoteleostei</taxon>
        <taxon>Acanthomorphata</taxon>
        <taxon>Zeiogadaria</taxon>
        <taxon>Gadariae</taxon>
        <taxon>Gadiformes</taxon>
        <taxon>Muraenolepidoidei</taxon>
        <taxon>Muraenolepididae</taxon>
        <taxon>Muraenolepis</taxon>
    </lineage>
</organism>
<evidence type="ECO:0000256" key="1">
    <source>
        <dbReference type="SAM" id="MobiDB-lite"/>
    </source>
</evidence>
<evidence type="ECO:0000313" key="2">
    <source>
        <dbReference type="EMBL" id="KAJ3596259.1"/>
    </source>
</evidence>
<evidence type="ECO:0000313" key="3">
    <source>
        <dbReference type="Proteomes" id="UP001148018"/>
    </source>
</evidence>
<dbReference type="Proteomes" id="UP001148018">
    <property type="component" value="Unassembled WGS sequence"/>
</dbReference>
<feature type="region of interest" description="Disordered" evidence="1">
    <location>
        <begin position="209"/>
        <end position="269"/>
    </location>
</feature>
<protein>
    <submittedName>
        <fullName evidence="2">Uncharacterized protein</fullName>
    </submittedName>
</protein>
<feature type="compositionally biased region" description="Low complexity" evidence="1">
    <location>
        <begin position="227"/>
        <end position="236"/>
    </location>
</feature>
<accession>A0A9Q0IEY2</accession>
<comment type="caution">
    <text evidence="2">The sequence shown here is derived from an EMBL/GenBank/DDBJ whole genome shotgun (WGS) entry which is preliminary data.</text>
</comment>
<keyword evidence="3" id="KW-1185">Reference proteome</keyword>
<reference evidence="2" key="1">
    <citation type="submission" date="2022-07" db="EMBL/GenBank/DDBJ databases">
        <title>Chromosome-level genome of Muraenolepis orangiensis.</title>
        <authorList>
            <person name="Kim J."/>
        </authorList>
    </citation>
    <scope>NUCLEOTIDE SEQUENCE</scope>
    <source>
        <strain evidence="2">KU_S4_2022</strain>
        <tissue evidence="2">Muscle</tissue>
    </source>
</reference>
<proteinExistence type="predicted"/>
<dbReference type="EMBL" id="JANIIK010000110">
    <property type="protein sequence ID" value="KAJ3596259.1"/>
    <property type="molecule type" value="Genomic_DNA"/>
</dbReference>